<proteinExistence type="predicted"/>
<protein>
    <submittedName>
        <fullName evidence="2">Uncharacterized protein</fullName>
    </submittedName>
</protein>
<evidence type="ECO:0000313" key="2">
    <source>
        <dbReference type="EMBL" id="CAC5344097.1"/>
    </source>
</evidence>
<evidence type="ECO:0000256" key="1">
    <source>
        <dbReference type="SAM" id="MobiDB-lite"/>
    </source>
</evidence>
<comment type="caution">
    <text evidence="2">The sequence shown here is derived from an EMBL/GenBank/DDBJ whole genome shotgun (WGS) entry which is preliminary data.</text>
</comment>
<dbReference type="AlphaFoldDB" id="A0A6J7ZNH0"/>
<evidence type="ECO:0000313" key="3">
    <source>
        <dbReference type="Proteomes" id="UP000196521"/>
    </source>
</evidence>
<sequence length="64" mass="6242">MTNGSLNGGVCPGVGVALGFGEATADGEVAGEVVGLGVVAVSSGLEPHPPNPTAKIPMENRNQN</sequence>
<dbReference type="EMBL" id="CZCZ02000014">
    <property type="protein sequence ID" value="CAC5344097.1"/>
    <property type="molecule type" value="Genomic_DNA"/>
</dbReference>
<feature type="region of interest" description="Disordered" evidence="1">
    <location>
        <begin position="43"/>
        <end position="64"/>
    </location>
</feature>
<keyword evidence="3" id="KW-1185">Reference proteome</keyword>
<dbReference type="Proteomes" id="UP000196521">
    <property type="component" value="Chromosome"/>
</dbReference>
<reference evidence="2" key="1">
    <citation type="submission" date="2020-05" db="EMBL/GenBank/DDBJ databases">
        <authorList>
            <consortium name="Genoscope - CEA"/>
            <person name="William W."/>
        </authorList>
    </citation>
    <scope>NUCLEOTIDE SEQUENCE [LARGE SCALE GENOMIC DNA]</scope>
    <source>
        <strain evidence="2">PCC 7821</strain>
    </source>
</reference>
<accession>A0A6J7ZNH0</accession>
<name>A0A6J7ZNH0_PLARU</name>
<organism evidence="2 3">
    <name type="scientific">Planktothrix rubescens CCAP 1459/22</name>
    <dbReference type="NCBI Taxonomy" id="329571"/>
    <lineage>
        <taxon>Bacteria</taxon>
        <taxon>Bacillati</taxon>
        <taxon>Cyanobacteriota</taxon>
        <taxon>Cyanophyceae</taxon>
        <taxon>Oscillatoriophycideae</taxon>
        <taxon>Oscillatoriales</taxon>
        <taxon>Microcoleaceae</taxon>
        <taxon>Planktothrix</taxon>
    </lineage>
</organism>
<gene>
    <name evidence="2" type="ORF">PLAN_40512</name>
</gene>
<dbReference type="EMBL" id="LR812490">
    <property type="protein sequence ID" value="CAC5344097.1"/>
    <property type="molecule type" value="Genomic_DNA"/>
</dbReference>